<evidence type="ECO:0000313" key="3">
    <source>
        <dbReference type="Proteomes" id="UP000662572"/>
    </source>
</evidence>
<reference evidence="2" key="1">
    <citation type="journal article" date="2014" name="Int. J. Syst. Evol. Microbiol.">
        <title>Complete genome sequence of Corynebacterium casei LMG S-19264T (=DSM 44701T), isolated from a smear-ripened cheese.</title>
        <authorList>
            <consortium name="US DOE Joint Genome Institute (JGI-PGF)"/>
            <person name="Walter F."/>
            <person name="Albersmeier A."/>
            <person name="Kalinowski J."/>
            <person name="Ruckert C."/>
        </authorList>
    </citation>
    <scope>NUCLEOTIDE SEQUENCE</scope>
    <source>
        <strain evidence="2">KCTC 32296</strain>
    </source>
</reference>
<evidence type="ECO:0000313" key="2">
    <source>
        <dbReference type="EMBL" id="GGZ27576.1"/>
    </source>
</evidence>
<evidence type="ECO:0000256" key="1">
    <source>
        <dbReference type="SAM" id="SignalP"/>
    </source>
</evidence>
<accession>A0A918UQS8</accession>
<feature type="chain" id="PRO_5037410120" evidence="1">
    <location>
        <begin position="23"/>
        <end position="473"/>
    </location>
</feature>
<reference evidence="2" key="2">
    <citation type="submission" date="2020-09" db="EMBL/GenBank/DDBJ databases">
        <authorList>
            <person name="Sun Q."/>
            <person name="Kim S."/>
        </authorList>
    </citation>
    <scope>NUCLEOTIDE SEQUENCE</scope>
    <source>
        <strain evidence="2">KCTC 32296</strain>
    </source>
</reference>
<proteinExistence type="predicted"/>
<dbReference type="Proteomes" id="UP000662572">
    <property type="component" value="Unassembled WGS sequence"/>
</dbReference>
<keyword evidence="3" id="KW-1185">Reference proteome</keyword>
<gene>
    <name evidence="2" type="ORF">GCM10011273_11580</name>
</gene>
<name>A0A918UQS8_9CAUL</name>
<keyword evidence="1" id="KW-0732">Signal</keyword>
<sequence>MRHMALAVTLCAAVMAASTAHAQTSARQQERERQAALIRERDAAEALKVTARLIEQHQMPCEITEAGTLPAVEIVQDGKSVAADVYEVVCKDQRGYVLLSAKSKLVGDPMGCLQAAELAKASPGSPVCKLKANRAAHYWLTDTAKSKIPNCQIAGARFISHSPATNTEVYEISCKGVSGGIFTVPTHKAADKTVGYMNCLKTADTALKCELTTLELAAQTLNPLVKKNAPDCTVTNARFVGATRDAEYYEIGCQGKAGFVMVTDLDAGFKATVGCDKAATIGGCKFTDTAALAAAGKAKADEAKAKYQTAYTQALSQNNVACTFTDFRRIGRDSATNRDVAEFKCPEAVYGLMAFIPDAGKAEKFENFDCYVATVNKLDCTLTTPDDLKAHLQTLSVGHKSIKPDCVIGEARYAFENAGQVVMEIACINTRGYIAVLNKARTALNPAVPCHIAATNPGVPEKCSIKGNGTKQD</sequence>
<feature type="signal peptide" evidence="1">
    <location>
        <begin position="1"/>
        <end position="22"/>
    </location>
</feature>
<protein>
    <submittedName>
        <fullName evidence="2">Uncharacterized protein</fullName>
    </submittedName>
</protein>
<comment type="caution">
    <text evidence="2">The sequence shown here is derived from an EMBL/GenBank/DDBJ whole genome shotgun (WGS) entry which is preliminary data.</text>
</comment>
<dbReference type="AlphaFoldDB" id="A0A918UQS8"/>
<organism evidence="2 3">
    <name type="scientific">Asticcacaulis endophyticus</name>
    <dbReference type="NCBI Taxonomy" id="1395890"/>
    <lineage>
        <taxon>Bacteria</taxon>
        <taxon>Pseudomonadati</taxon>
        <taxon>Pseudomonadota</taxon>
        <taxon>Alphaproteobacteria</taxon>
        <taxon>Caulobacterales</taxon>
        <taxon>Caulobacteraceae</taxon>
        <taxon>Asticcacaulis</taxon>
    </lineage>
</organism>
<dbReference type="EMBL" id="BMZB01000001">
    <property type="protein sequence ID" value="GGZ27576.1"/>
    <property type="molecule type" value="Genomic_DNA"/>
</dbReference>